<comment type="subcellular location">
    <subcellularLocation>
        <location evidence="1">Cell envelope</location>
    </subcellularLocation>
</comment>
<keyword evidence="2 7" id="KW-0349">Heme</keyword>
<reference evidence="10" key="1">
    <citation type="journal article" date="2015" name="Int. J. Syst. Evol. Microbiol.">
        <title>Rhizobium alvei sp. nov., isolated from a freshwater river.</title>
        <authorList>
            <person name="Sheu S.Y."/>
            <person name="Huang H.W."/>
            <person name="Young C.C."/>
            <person name="Chen W.M."/>
        </authorList>
    </citation>
    <scope>NUCLEOTIDE SEQUENCE</scope>
    <source>
        <strain evidence="10">TNR-22</strain>
    </source>
</reference>
<evidence type="ECO:0000313" key="10">
    <source>
        <dbReference type="EMBL" id="MDO6962943.1"/>
    </source>
</evidence>
<evidence type="ECO:0000256" key="7">
    <source>
        <dbReference type="PROSITE-ProRule" id="PRU00433"/>
    </source>
</evidence>
<gene>
    <name evidence="10" type="ORF">Q4481_03180</name>
</gene>
<evidence type="ECO:0000256" key="4">
    <source>
        <dbReference type="ARBA" id="ARBA00022729"/>
    </source>
</evidence>
<evidence type="ECO:0000256" key="6">
    <source>
        <dbReference type="ARBA" id="ARBA00023004"/>
    </source>
</evidence>
<feature type="domain" description="Cytochrome c" evidence="9">
    <location>
        <begin position="209"/>
        <end position="377"/>
    </location>
</feature>
<dbReference type="PANTHER" id="PTHR30600:SF10">
    <property type="entry name" value="BLL6722 PROTEIN"/>
    <property type="match status" value="1"/>
</dbReference>
<evidence type="ECO:0000256" key="8">
    <source>
        <dbReference type="SAM" id="SignalP"/>
    </source>
</evidence>
<dbReference type="PROSITE" id="PS51007">
    <property type="entry name" value="CYTC"/>
    <property type="match status" value="2"/>
</dbReference>
<evidence type="ECO:0000256" key="1">
    <source>
        <dbReference type="ARBA" id="ARBA00004196"/>
    </source>
</evidence>
<feature type="domain" description="Cytochrome c" evidence="9">
    <location>
        <begin position="31"/>
        <end position="159"/>
    </location>
</feature>
<dbReference type="EMBL" id="JAUOZU010000002">
    <property type="protein sequence ID" value="MDO6962943.1"/>
    <property type="molecule type" value="Genomic_DNA"/>
</dbReference>
<evidence type="ECO:0000256" key="3">
    <source>
        <dbReference type="ARBA" id="ARBA00022723"/>
    </source>
</evidence>
<feature type="chain" id="PRO_5047296310" evidence="8">
    <location>
        <begin position="25"/>
        <end position="387"/>
    </location>
</feature>
<feature type="signal peptide" evidence="8">
    <location>
        <begin position="1"/>
        <end position="24"/>
    </location>
</feature>
<keyword evidence="10" id="KW-0575">Peroxidase</keyword>
<sequence length="387" mass="42521">MRTFINFGGFLAASLLLVSGLAQAGERTYPNRAKLGEALFNDVNLSKNRSQACATCHMPDMGFTDHRETKAGLAVSLGDDGKSLGDRSAPTAAYAAFSPTFGKNAKGDYVGGQFWDGRAATLEDQAGGPPLNPIEMGMPDEKTVAERIAENPDYVAAFKAEFGEDVLSDPAKTYQALRQAVAEFERTPEFSPFDSKYDRYLRGEEKLTEQEELGRTLFFSTQFTNCNLCHDIKGTDGRFETSTFSSHKYFNIGVPVNEAARKVNGVAADHVDLGLAANPAAKDDPTARGRFKTPTLRNIAVTGPYMHNGVFKDLRTVILFYNKYNSKRKSRQINPETGKVWAAPEVADNLAKTELETGPGLDDQRIDALVAFLKTLTDKRYEPLLEK</sequence>
<dbReference type="Pfam" id="PF03150">
    <property type="entry name" value="CCP_MauG"/>
    <property type="match status" value="1"/>
</dbReference>
<dbReference type="Proteomes" id="UP001174932">
    <property type="component" value="Unassembled WGS sequence"/>
</dbReference>
<keyword evidence="3 7" id="KW-0479">Metal-binding</keyword>
<dbReference type="RefSeq" id="WP_304374834.1">
    <property type="nucleotide sequence ID" value="NZ_JAUOZU010000002.1"/>
</dbReference>
<dbReference type="InterPro" id="IPR004852">
    <property type="entry name" value="Di-haem_cyt_c_peroxidsae"/>
</dbReference>
<comment type="caution">
    <text evidence="10">The sequence shown here is derived from an EMBL/GenBank/DDBJ whole genome shotgun (WGS) entry which is preliminary data.</text>
</comment>
<dbReference type="PANTHER" id="PTHR30600">
    <property type="entry name" value="CYTOCHROME C PEROXIDASE-RELATED"/>
    <property type="match status" value="1"/>
</dbReference>
<dbReference type="GO" id="GO:0004601">
    <property type="term" value="F:peroxidase activity"/>
    <property type="evidence" value="ECO:0007669"/>
    <property type="project" value="UniProtKB-KW"/>
</dbReference>
<evidence type="ECO:0000259" key="9">
    <source>
        <dbReference type="PROSITE" id="PS51007"/>
    </source>
</evidence>
<keyword evidence="6 7" id="KW-0408">Iron</keyword>
<dbReference type="InterPro" id="IPR051395">
    <property type="entry name" value="Cytochrome_c_Peroxidase/MauG"/>
</dbReference>
<name>A0ABT8YGZ0_9HYPH</name>
<dbReference type="SUPFAM" id="SSF46626">
    <property type="entry name" value="Cytochrome c"/>
    <property type="match status" value="2"/>
</dbReference>
<dbReference type="GO" id="GO:0003677">
    <property type="term" value="F:DNA binding"/>
    <property type="evidence" value="ECO:0007669"/>
    <property type="project" value="UniProtKB-KW"/>
</dbReference>
<protein>
    <submittedName>
        <fullName evidence="10">Cytochrome-c peroxidase</fullName>
    </submittedName>
</protein>
<dbReference type="InterPro" id="IPR036909">
    <property type="entry name" value="Cyt_c-like_dom_sf"/>
</dbReference>
<keyword evidence="4 8" id="KW-0732">Signal</keyword>
<keyword evidence="10" id="KW-0238">DNA-binding</keyword>
<keyword evidence="5" id="KW-0560">Oxidoreductase</keyword>
<reference evidence="10" key="2">
    <citation type="submission" date="2023-07" db="EMBL/GenBank/DDBJ databases">
        <authorList>
            <person name="Shen H."/>
        </authorList>
    </citation>
    <scope>NUCLEOTIDE SEQUENCE</scope>
    <source>
        <strain evidence="10">TNR-22</strain>
    </source>
</reference>
<evidence type="ECO:0000313" key="11">
    <source>
        <dbReference type="Proteomes" id="UP001174932"/>
    </source>
</evidence>
<keyword evidence="11" id="KW-1185">Reference proteome</keyword>
<dbReference type="InterPro" id="IPR009056">
    <property type="entry name" value="Cyt_c-like_dom"/>
</dbReference>
<evidence type="ECO:0000256" key="2">
    <source>
        <dbReference type="ARBA" id="ARBA00022617"/>
    </source>
</evidence>
<organism evidence="10 11">
    <name type="scientific">Rhizobium alvei</name>
    <dbReference type="NCBI Taxonomy" id="1132659"/>
    <lineage>
        <taxon>Bacteria</taxon>
        <taxon>Pseudomonadati</taxon>
        <taxon>Pseudomonadota</taxon>
        <taxon>Alphaproteobacteria</taxon>
        <taxon>Hyphomicrobiales</taxon>
        <taxon>Rhizobiaceae</taxon>
        <taxon>Rhizobium/Agrobacterium group</taxon>
        <taxon>Rhizobium</taxon>
    </lineage>
</organism>
<proteinExistence type="predicted"/>
<accession>A0ABT8YGZ0</accession>
<dbReference type="Gene3D" id="1.10.760.10">
    <property type="entry name" value="Cytochrome c-like domain"/>
    <property type="match status" value="2"/>
</dbReference>
<evidence type="ECO:0000256" key="5">
    <source>
        <dbReference type="ARBA" id="ARBA00023002"/>
    </source>
</evidence>